<dbReference type="SUPFAM" id="SSF53756">
    <property type="entry name" value="UDP-Glycosyltransferase/glycogen phosphorylase"/>
    <property type="match status" value="1"/>
</dbReference>
<feature type="binding site" evidence="9">
    <location>
        <position position="493"/>
    </location>
    <ligand>
        <name>substrate</name>
    </ligand>
</feature>
<evidence type="ECO:0000256" key="6">
    <source>
        <dbReference type="ARBA" id="ARBA00022833"/>
    </source>
</evidence>
<evidence type="ECO:0000256" key="4">
    <source>
        <dbReference type="ARBA" id="ARBA00022490"/>
    </source>
</evidence>
<feature type="binding site" evidence="9">
    <location>
        <begin position="523"/>
        <end position="524"/>
    </location>
    <ligand>
        <name>substrate</name>
    </ligand>
</feature>
<comment type="caution">
    <text evidence="11">The sequence shown here is derived from an EMBL/GenBank/DDBJ whole genome shotgun (WGS) entry which is preliminary data.</text>
</comment>
<comment type="subcellular location">
    <subcellularLocation>
        <location evidence="2 9">Cytoplasm</location>
    </subcellularLocation>
</comment>
<sequence length="623" mass="65938">MKPLPFETGAGVGHSQSPLRIAMISEHASPLAPLGGRDSGGQNVYVAQVARHLGRLGHRVDVFTRRDSPTLPAVVELADGVRVIPVDAGPPAPLAKESLLPLMPAFTREVAAHARRERYDLAHANFFMSGLVAAELKRELGVPFAVTFHALGKVRRQHQGQADGFPDERFAIEARVVGEADLIVAECPQDEVDLMTLYAADPEKLVMIPCGFDPEEFWPGGRAEARAALGLADGDRVVLQLGRMVPRKGVDNVIRALARLPGELRARLVVVGGESRRPDPALTPEIGRLMAVARDEGVADRVTFVGSRGRGELRDYYVAADVFVSTPWYEPFGITPLEAMACGVPVVGANVGGIAHTVAHGETGYLVPPSDPDALADKLALVLSQPRLARRLAQLGLQRVHALFTWEKVAARLADAFAAAAGRRPAQAPTAAFAAVDRGFDDLLAVLSRAKTCLRDDIVRAADLVSGAFARGAKVLVCGNGGSATDAQHFAAELVGRFLAPDRAALPVIALNADTAVLTAWANDVGYADVFARQVRAYGRPGDVVFGISTSGRSANVVAALKTARDCGLRTFALLGGTGGEAGDLADCALIVPSPDTQRIQEVHTLALHLICELVEARVAPSS</sequence>
<keyword evidence="11" id="KW-0328">Glycosyltransferase</keyword>
<evidence type="ECO:0000256" key="8">
    <source>
        <dbReference type="ARBA" id="ARBA00023277"/>
    </source>
</evidence>
<dbReference type="CDD" id="cd05006">
    <property type="entry name" value="SIS_GmhA"/>
    <property type="match status" value="1"/>
</dbReference>
<dbReference type="GO" id="GO:0008968">
    <property type="term" value="F:D-sedoheptulose 7-phosphate isomerase activity"/>
    <property type="evidence" value="ECO:0007669"/>
    <property type="project" value="UniProtKB-UniRule"/>
</dbReference>
<organism evidence="11 12">
    <name type="scientific">Nannocystis pusilla</name>
    <dbReference type="NCBI Taxonomy" id="889268"/>
    <lineage>
        <taxon>Bacteria</taxon>
        <taxon>Pseudomonadati</taxon>
        <taxon>Myxococcota</taxon>
        <taxon>Polyangia</taxon>
        <taxon>Nannocystales</taxon>
        <taxon>Nannocystaceae</taxon>
        <taxon>Nannocystis</taxon>
    </lineage>
</organism>
<keyword evidence="7 9" id="KW-0413">Isomerase</keyword>
<feature type="binding site" evidence="9">
    <location>
        <position position="601"/>
    </location>
    <ligand>
        <name>substrate</name>
    </ligand>
</feature>
<evidence type="ECO:0000313" key="11">
    <source>
        <dbReference type="EMBL" id="MCY1007106.1"/>
    </source>
</evidence>
<evidence type="ECO:0000313" key="12">
    <source>
        <dbReference type="Proteomes" id="UP001150924"/>
    </source>
</evidence>
<dbReference type="PANTHER" id="PTHR30390:SF6">
    <property type="entry name" value="DNAA INITIATOR-ASSOCIATING PROTEIN DIAA"/>
    <property type="match status" value="1"/>
</dbReference>
<dbReference type="InterPro" id="IPR035461">
    <property type="entry name" value="GmhA/DiaA"/>
</dbReference>
<dbReference type="Pfam" id="PF13439">
    <property type="entry name" value="Glyco_transf_4"/>
    <property type="match status" value="1"/>
</dbReference>
<evidence type="ECO:0000256" key="7">
    <source>
        <dbReference type="ARBA" id="ARBA00023235"/>
    </source>
</evidence>
<dbReference type="GO" id="GO:0008270">
    <property type="term" value="F:zinc ion binding"/>
    <property type="evidence" value="ECO:0007669"/>
    <property type="project" value="UniProtKB-UniRule"/>
</dbReference>
<dbReference type="Pfam" id="PF13580">
    <property type="entry name" value="SIS_2"/>
    <property type="match status" value="1"/>
</dbReference>
<feature type="binding site" evidence="9">
    <location>
        <position position="489"/>
    </location>
    <ligand>
        <name>Zn(2+)</name>
        <dbReference type="ChEBI" id="CHEBI:29105"/>
    </ligand>
</feature>
<dbReference type="HAMAP" id="MF_00067">
    <property type="entry name" value="GmhA"/>
    <property type="match status" value="1"/>
</dbReference>
<dbReference type="GO" id="GO:0097367">
    <property type="term" value="F:carbohydrate derivative binding"/>
    <property type="evidence" value="ECO:0007669"/>
    <property type="project" value="InterPro"/>
</dbReference>
<keyword evidence="5 9" id="KW-0479">Metal-binding</keyword>
<name>A0A9X3IX53_9BACT</name>
<feature type="binding site" evidence="9">
    <location>
        <position position="493"/>
    </location>
    <ligand>
        <name>Zn(2+)</name>
        <dbReference type="ChEBI" id="CHEBI:29105"/>
    </ligand>
</feature>
<feature type="binding site" evidence="9">
    <location>
        <position position="609"/>
    </location>
    <ligand>
        <name>Zn(2+)</name>
        <dbReference type="ChEBI" id="CHEBI:29105"/>
    </ligand>
</feature>
<protein>
    <recommendedName>
        <fullName evidence="9">Phosphoheptose isomerase</fullName>
        <ecNumber evidence="9">5.3.1.28</ecNumber>
    </recommendedName>
    <alternativeName>
        <fullName evidence="9">Sedoheptulose 7-phosphate isomerase</fullName>
    </alternativeName>
</protein>
<feature type="domain" description="SIS" evidence="10">
    <location>
        <begin position="465"/>
        <end position="623"/>
    </location>
</feature>
<dbReference type="RefSeq" id="WP_267769658.1">
    <property type="nucleotide sequence ID" value="NZ_JAPNKE010000002.1"/>
</dbReference>
<dbReference type="GO" id="GO:0005737">
    <property type="term" value="C:cytoplasm"/>
    <property type="evidence" value="ECO:0007669"/>
    <property type="project" value="UniProtKB-SubCell"/>
</dbReference>
<dbReference type="InterPro" id="IPR050099">
    <property type="entry name" value="SIS_GmhA/DiaA_subfam"/>
</dbReference>
<evidence type="ECO:0000256" key="1">
    <source>
        <dbReference type="ARBA" id="ARBA00000348"/>
    </source>
</evidence>
<dbReference type="InterPro" id="IPR028098">
    <property type="entry name" value="Glyco_trans_4-like_N"/>
</dbReference>
<accession>A0A9X3IX53</accession>
<dbReference type="InterPro" id="IPR001296">
    <property type="entry name" value="Glyco_trans_1"/>
</dbReference>
<dbReference type="CDD" id="cd03800">
    <property type="entry name" value="GT4_sucrose_synthase"/>
    <property type="match status" value="1"/>
</dbReference>
<comment type="similarity">
    <text evidence="3 9">Belongs to the SIS family. GmhA subfamily.</text>
</comment>
<dbReference type="Proteomes" id="UP001150924">
    <property type="component" value="Unassembled WGS sequence"/>
</dbReference>
<dbReference type="AlphaFoldDB" id="A0A9X3IX53"/>
<dbReference type="GO" id="GO:0016757">
    <property type="term" value="F:glycosyltransferase activity"/>
    <property type="evidence" value="ECO:0007669"/>
    <property type="project" value="UniProtKB-KW"/>
</dbReference>
<dbReference type="EC" id="5.3.1.28" evidence="9"/>
<evidence type="ECO:0000256" key="5">
    <source>
        <dbReference type="ARBA" id="ARBA00022723"/>
    </source>
</evidence>
<keyword evidence="6 9" id="KW-0862">Zinc</keyword>
<dbReference type="InterPro" id="IPR001347">
    <property type="entry name" value="SIS_dom"/>
</dbReference>
<proteinExistence type="inferred from homology"/>
<keyword evidence="11" id="KW-0808">Transferase</keyword>
<feature type="binding site" evidence="9">
    <location>
        <position position="554"/>
    </location>
    <ligand>
        <name>substrate</name>
    </ligand>
</feature>
<comment type="catalytic activity">
    <reaction evidence="1 9">
        <text>2 D-sedoheptulose 7-phosphate = D-glycero-alpha-D-manno-heptose 7-phosphate + D-glycero-beta-D-manno-heptose 7-phosphate</text>
        <dbReference type="Rhea" id="RHEA:27489"/>
        <dbReference type="ChEBI" id="CHEBI:57483"/>
        <dbReference type="ChEBI" id="CHEBI:60203"/>
        <dbReference type="ChEBI" id="CHEBI:60204"/>
        <dbReference type="EC" id="5.3.1.28"/>
    </reaction>
</comment>
<keyword evidence="12" id="KW-1185">Reference proteome</keyword>
<dbReference type="InterPro" id="IPR004515">
    <property type="entry name" value="Phosphoheptose_Isoase"/>
</dbReference>
<dbReference type="PROSITE" id="PS51464">
    <property type="entry name" value="SIS"/>
    <property type="match status" value="1"/>
</dbReference>
<keyword evidence="8 9" id="KW-0119">Carbohydrate metabolism</keyword>
<feature type="binding site" evidence="9">
    <location>
        <begin position="549"/>
        <end position="551"/>
    </location>
    <ligand>
        <name>substrate</name>
    </ligand>
</feature>
<gene>
    <name evidence="9" type="primary">gmhA</name>
    <name evidence="11" type="ORF">OV079_16395</name>
</gene>
<feature type="binding site" evidence="9">
    <location>
        <begin position="480"/>
        <end position="482"/>
    </location>
    <ligand>
        <name>substrate</name>
    </ligand>
</feature>
<comment type="miscellaneous">
    <text evidence="9">The reaction produces a racemic mixture of D-glycero-alpha-D-manno-heptose 7-phosphate and D-glycero-beta-D-manno-heptose 7-phosphate.</text>
</comment>
<comment type="cofactor">
    <cofactor evidence="9">
        <name>Zn(2+)</name>
        <dbReference type="ChEBI" id="CHEBI:29105"/>
    </cofactor>
    <text evidence="9">Binds 1 zinc ion per subunit.</text>
</comment>
<feature type="binding site" evidence="9">
    <location>
        <position position="601"/>
    </location>
    <ligand>
        <name>Zn(2+)</name>
        <dbReference type="ChEBI" id="CHEBI:29105"/>
    </ligand>
</feature>
<keyword evidence="4 9" id="KW-0963">Cytoplasm</keyword>
<dbReference type="Gene3D" id="3.40.50.10490">
    <property type="entry name" value="Glucose-6-phosphate isomerase like protein, domain 1"/>
    <property type="match status" value="1"/>
</dbReference>
<dbReference type="EMBL" id="JAPNKE010000002">
    <property type="protein sequence ID" value="MCY1007106.1"/>
    <property type="molecule type" value="Genomic_DNA"/>
</dbReference>
<comment type="pathway">
    <text evidence="9">Carbohydrate biosynthesis; D-glycero-D-manno-heptose 7-phosphate biosynthesis; D-glycero-alpha-D-manno-heptose 7-phosphate and D-glycero-beta-D-manno-heptose 7-phosphate from sedoheptulose 7-phosphate: step 1/1.</text>
</comment>
<dbReference type="GO" id="GO:0005975">
    <property type="term" value="P:carbohydrate metabolic process"/>
    <property type="evidence" value="ECO:0007669"/>
    <property type="project" value="UniProtKB-UniRule"/>
</dbReference>
<reference evidence="11" key="1">
    <citation type="submission" date="2022-11" db="EMBL/GenBank/DDBJ databases">
        <title>Minimal conservation of predation-associated metabolite biosynthetic gene clusters underscores biosynthetic potential of Myxococcota including descriptions for ten novel species: Archangium lansinium sp. nov., Myxococcus landrumus sp. nov., Nannocystis bai.</title>
        <authorList>
            <person name="Ahearne A."/>
            <person name="Stevens C."/>
            <person name="Phillips K."/>
        </authorList>
    </citation>
    <scope>NUCLEOTIDE SEQUENCE</scope>
    <source>
        <strain evidence="11">Na p29</strain>
    </source>
</reference>
<dbReference type="Pfam" id="PF00534">
    <property type="entry name" value="Glycos_transf_1"/>
    <property type="match status" value="1"/>
</dbReference>
<comment type="function">
    <text evidence="9">Catalyzes the isomerization of sedoheptulose 7-phosphate in D-glycero-D-manno-heptose 7-phosphate.</text>
</comment>
<dbReference type="GO" id="GO:1901135">
    <property type="term" value="P:carbohydrate derivative metabolic process"/>
    <property type="evidence" value="ECO:0007669"/>
    <property type="project" value="InterPro"/>
</dbReference>
<evidence type="ECO:0000259" key="10">
    <source>
        <dbReference type="PROSITE" id="PS51464"/>
    </source>
</evidence>
<evidence type="ECO:0000256" key="2">
    <source>
        <dbReference type="ARBA" id="ARBA00004496"/>
    </source>
</evidence>
<dbReference type="InterPro" id="IPR046348">
    <property type="entry name" value="SIS_dom_sf"/>
</dbReference>
<dbReference type="SUPFAM" id="SSF53697">
    <property type="entry name" value="SIS domain"/>
    <property type="match status" value="1"/>
</dbReference>
<evidence type="ECO:0000256" key="9">
    <source>
        <dbReference type="HAMAP-Rule" id="MF_00067"/>
    </source>
</evidence>
<evidence type="ECO:0000256" key="3">
    <source>
        <dbReference type="ARBA" id="ARBA00009894"/>
    </source>
</evidence>
<dbReference type="Gene3D" id="3.40.50.2000">
    <property type="entry name" value="Glycogen Phosphorylase B"/>
    <property type="match status" value="2"/>
</dbReference>
<dbReference type="PANTHER" id="PTHR30390">
    <property type="entry name" value="SEDOHEPTULOSE 7-PHOSPHATE ISOMERASE / DNAA INITIATOR-ASSOCIATING FACTOR FOR REPLICATION INITIATION"/>
    <property type="match status" value="1"/>
</dbReference>